<accession>A0A9N9PEZ5</accession>
<reference evidence="1" key="1">
    <citation type="submission" date="2021-06" db="EMBL/GenBank/DDBJ databases">
        <authorList>
            <person name="Kallberg Y."/>
            <person name="Tangrot J."/>
            <person name="Rosling A."/>
        </authorList>
    </citation>
    <scope>NUCLEOTIDE SEQUENCE</scope>
    <source>
        <strain evidence="1">MA453B</strain>
    </source>
</reference>
<proteinExistence type="predicted"/>
<organism evidence="1 2">
    <name type="scientific">Dentiscutata erythropus</name>
    <dbReference type="NCBI Taxonomy" id="1348616"/>
    <lineage>
        <taxon>Eukaryota</taxon>
        <taxon>Fungi</taxon>
        <taxon>Fungi incertae sedis</taxon>
        <taxon>Mucoromycota</taxon>
        <taxon>Glomeromycotina</taxon>
        <taxon>Glomeromycetes</taxon>
        <taxon>Diversisporales</taxon>
        <taxon>Gigasporaceae</taxon>
        <taxon>Dentiscutata</taxon>
    </lineage>
</organism>
<name>A0A9N9PEZ5_9GLOM</name>
<gene>
    <name evidence="1" type="ORF">DERYTH_LOCUS25239</name>
</gene>
<protein>
    <submittedName>
        <fullName evidence="1">14282_t:CDS:1</fullName>
    </submittedName>
</protein>
<dbReference type="AlphaFoldDB" id="A0A9N9PEZ5"/>
<dbReference type="Proteomes" id="UP000789405">
    <property type="component" value="Unassembled WGS sequence"/>
</dbReference>
<sequence length="60" mass="7169">RSRDELINDVEESFGDENHEKTLLERIYNQIVSVDEKFLMLYVRSSEASERLSNLRSYMI</sequence>
<comment type="caution">
    <text evidence="1">The sequence shown here is derived from an EMBL/GenBank/DDBJ whole genome shotgun (WGS) entry which is preliminary data.</text>
</comment>
<evidence type="ECO:0000313" key="2">
    <source>
        <dbReference type="Proteomes" id="UP000789405"/>
    </source>
</evidence>
<feature type="non-terminal residue" evidence="1">
    <location>
        <position position="60"/>
    </location>
</feature>
<dbReference type="EMBL" id="CAJVPY010045968">
    <property type="protein sequence ID" value="CAG8810153.1"/>
    <property type="molecule type" value="Genomic_DNA"/>
</dbReference>
<keyword evidence="2" id="KW-1185">Reference proteome</keyword>
<evidence type="ECO:0000313" key="1">
    <source>
        <dbReference type="EMBL" id="CAG8810153.1"/>
    </source>
</evidence>
<feature type="non-terminal residue" evidence="1">
    <location>
        <position position="1"/>
    </location>
</feature>